<dbReference type="Pfam" id="PF17162">
    <property type="entry name" value="DUF5118"/>
    <property type="match status" value="1"/>
</dbReference>
<dbReference type="PANTHER" id="PTHR38478:SF1">
    <property type="entry name" value="ZINC DEPENDENT METALLOPROTEASE DOMAIN LIPOPROTEIN"/>
    <property type="match status" value="1"/>
</dbReference>
<evidence type="ECO:0000259" key="2">
    <source>
        <dbReference type="Pfam" id="PF16313"/>
    </source>
</evidence>
<evidence type="ECO:0000259" key="4">
    <source>
        <dbReference type="Pfam" id="PF17162"/>
    </source>
</evidence>
<accession>A0A1I3A0C8</accession>
<reference evidence="5 6" key="1">
    <citation type="submission" date="2016-10" db="EMBL/GenBank/DDBJ databases">
        <authorList>
            <person name="de Groot N.N."/>
        </authorList>
    </citation>
    <scope>NUCLEOTIDE SEQUENCE [LARGE SCALE GENOMIC DNA]</scope>
    <source>
        <strain evidence="5 6">DSM 18684</strain>
    </source>
</reference>
<dbReference type="OrthoDB" id="9776599at2"/>
<dbReference type="InterPro" id="IPR034032">
    <property type="entry name" value="Zn_MMP-like_bac"/>
</dbReference>
<dbReference type="InterPro" id="IPR033413">
    <property type="entry name" value="DUF5117"/>
</dbReference>
<dbReference type="CDD" id="cd04276">
    <property type="entry name" value="ZnMc_MMP_like_2"/>
    <property type="match status" value="1"/>
</dbReference>
<keyword evidence="6" id="KW-1185">Reference proteome</keyword>
<feature type="domain" description="DUF5117" evidence="3">
    <location>
        <begin position="95"/>
        <end position="299"/>
    </location>
</feature>
<evidence type="ECO:0008006" key="7">
    <source>
        <dbReference type="Google" id="ProtNLM"/>
    </source>
</evidence>
<organism evidence="5 6">
    <name type="scientific">Pedobacter insulae</name>
    <dbReference type="NCBI Taxonomy" id="414048"/>
    <lineage>
        <taxon>Bacteria</taxon>
        <taxon>Pseudomonadati</taxon>
        <taxon>Bacteroidota</taxon>
        <taxon>Sphingobacteriia</taxon>
        <taxon>Sphingobacteriales</taxon>
        <taxon>Sphingobacteriaceae</taxon>
        <taxon>Pedobacter</taxon>
    </lineage>
</organism>
<dbReference type="EMBL" id="FOPP01000012">
    <property type="protein sequence ID" value="SFH43336.1"/>
    <property type="molecule type" value="Genomic_DNA"/>
</dbReference>
<keyword evidence="1" id="KW-0732">Signal</keyword>
<dbReference type="InterPro" id="IPR032534">
    <property type="entry name" value="EcxA_zinc-bd"/>
</dbReference>
<evidence type="ECO:0000259" key="3">
    <source>
        <dbReference type="Pfam" id="PF17148"/>
    </source>
</evidence>
<sequence>MIRLKFIPVLTLALLAVEIGYAQDTTAIKKPTVVAKLKPYNQVITAKAITKTGLFSVHQIDDRYYFEIPDELLSREFLFTTRLSKVPTGSPRYGGDLMNAIIVSFEKASGDKLYVRAITNAAQSDSINVLSKAVRNSTINPIIMVLELKSRGLDGKSSVVDMTDFYLKDNLISGFHPAAKKQLGTGAAAADRSALLSMNAFPGNIEIRSMKTYALGAAPRPAANDGDGGPADASPAVSGNAGVTFEISNSVMVLAKDAMQLQAYDPRMGFKSDSYSIFTDKQQKVDERRFIIKNRLEVKPEDLKRYQAGELVEPKVPLVYYIDPATPKQYRKYMIAGINSWNEAFKGAGFKNAIIGKEWPENDKSMDLEDGRLRVIRYMPAFSPFVDNNQVTDPRTGEIIQTYIGWSHSQVKTLHDWYMVQAGAVDAGARSMQFSDELMGALIQAEITRTVGFTLGLTENLRSSTAVPLEKLRDKNWLASNAFNNSIMDYNHYNYVAQPADQVSRKGLIPRIGDYDKWAIKWAYTYTGAKDFEADKKIRLAWIANNAKVGNNLIFGSQAATTSPNEITNPAAQWEDLSNNPVKAASLGIENLKVVMANLVKWTTTGDNTYYNTSDLYLTLVSQYSFLMRIAYTQIGGVNEDIKSIEQVGDVYTPVAKNIQKEAIAFLRDEVFNTPQWLFEPSVLNKFRKPAKKEEVTRMQDNALLYLFGTNRLFRMNAATMRFGKEKVYTVDEMLTDVIAGLFGEIKTHQLVDGNKRYLQKSAVAFMLKSLAEGDVIPDPTKDVQLAGTDVPVVLRSQLSALMTQCKAAIPSYSDPVMVAHLKYISDKIDHALNPKN</sequence>
<evidence type="ECO:0000256" key="1">
    <source>
        <dbReference type="SAM" id="SignalP"/>
    </source>
</evidence>
<dbReference type="SUPFAM" id="SSF55486">
    <property type="entry name" value="Metalloproteases ('zincins'), catalytic domain"/>
    <property type="match status" value="1"/>
</dbReference>
<dbReference type="RefSeq" id="WP_090997248.1">
    <property type="nucleotide sequence ID" value="NZ_FOPP01000012.1"/>
</dbReference>
<feature type="signal peptide" evidence="1">
    <location>
        <begin position="1"/>
        <end position="22"/>
    </location>
</feature>
<feature type="domain" description="EcxA zinc-binding" evidence="2">
    <location>
        <begin position="432"/>
        <end position="747"/>
    </location>
</feature>
<dbReference type="Pfam" id="PF16313">
    <property type="entry name" value="DUF4953"/>
    <property type="match status" value="1"/>
</dbReference>
<evidence type="ECO:0000313" key="5">
    <source>
        <dbReference type="EMBL" id="SFH43336.1"/>
    </source>
</evidence>
<dbReference type="InterPro" id="IPR033428">
    <property type="entry name" value="DUF5118"/>
</dbReference>
<proteinExistence type="predicted"/>
<feature type="chain" id="PRO_5011687301" description="Zinc-dependent metalloprotease" evidence="1">
    <location>
        <begin position="23"/>
        <end position="837"/>
    </location>
</feature>
<dbReference type="Pfam" id="PF17148">
    <property type="entry name" value="DUF5117"/>
    <property type="match status" value="1"/>
</dbReference>
<evidence type="ECO:0000313" key="6">
    <source>
        <dbReference type="Proteomes" id="UP000199666"/>
    </source>
</evidence>
<name>A0A1I3A0C8_9SPHI</name>
<feature type="domain" description="DUF5118" evidence="4">
    <location>
        <begin position="38"/>
        <end position="86"/>
    </location>
</feature>
<protein>
    <recommendedName>
        <fullName evidence="7">Zinc-dependent metalloprotease</fullName>
    </recommendedName>
</protein>
<dbReference type="Proteomes" id="UP000199666">
    <property type="component" value="Unassembled WGS sequence"/>
</dbReference>
<dbReference type="AlphaFoldDB" id="A0A1I3A0C8"/>
<dbReference type="STRING" id="414048.SAMN04489864_11257"/>
<dbReference type="PANTHER" id="PTHR38478">
    <property type="entry name" value="PEPTIDASE M1A AND M12B"/>
    <property type="match status" value="1"/>
</dbReference>
<gene>
    <name evidence="5" type="ORF">SAMN04489864_11257</name>
</gene>